<accession>A0A0D2CFG2</accession>
<gene>
    <name evidence="2" type="ORF">PV07_12205</name>
</gene>
<dbReference type="AlphaFoldDB" id="A0A0D2CFG2"/>
<dbReference type="OrthoDB" id="10437852at2759"/>
<evidence type="ECO:0000313" key="2">
    <source>
        <dbReference type="EMBL" id="KIW22304.1"/>
    </source>
</evidence>
<feature type="compositionally biased region" description="Low complexity" evidence="1">
    <location>
        <begin position="20"/>
        <end position="29"/>
    </location>
</feature>
<protein>
    <submittedName>
        <fullName evidence="2">Uncharacterized protein</fullName>
    </submittedName>
</protein>
<dbReference type="HOGENOM" id="CLU_202024_0_0_1"/>
<proteinExistence type="predicted"/>
<name>A0A0D2CFG2_9EURO</name>
<sequence>MPTLTNEKSKASSLNTETASIQSTSTISSLKALLHTKNKKDKPRIQPETMEQKTTRREAAATYMSMMR</sequence>
<dbReference type="GeneID" id="27351399"/>
<evidence type="ECO:0000313" key="3">
    <source>
        <dbReference type="Proteomes" id="UP000054466"/>
    </source>
</evidence>
<dbReference type="Proteomes" id="UP000054466">
    <property type="component" value="Unassembled WGS sequence"/>
</dbReference>
<feature type="region of interest" description="Disordered" evidence="1">
    <location>
        <begin position="1"/>
        <end position="68"/>
    </location>
</feature>
<feature type="compositionally biased region" description="Polar residues" evidence="1">
    <location>
        <begin position="1"/>
        <end position="19"/>
    </location>
</feature>
<reference evidence="2 3" key="1">
    <citation type="submission" date="2015-01" db="EMBL/GenBank/DDBJ databases">
        <title>The Genome Sequence of Cladophialophora immunda CBS83496.</title>
        <authorList>
            <consortium name="The Broad Institute Genomics Platform"/>
            <person name="Cuomo C."/>
            <person name="de Hoog S."/>
            <person name="Gorbushina A."/>
            <person name="Stielow B."/>
            <person name="Teixiera M."/>
            <person name="Abouelleil A."/>
            <person name="Chapman S.B."/>
            <person name="Priest M."/>
            <person name="Young S.K."/>
            <person name="Wortman J."/>
            <person name="Nusbaum C."/>
            <person name="Birren B."/>
        </authorList>
    </citation>
    <scope>NUCLEOTIDE SEQUENCE [LARGE SCALE GENOMIC DNA]</scope>
    <source>
        <strain evidence="2 3">CBS 83496</strain>
    </source>
</reference>
<feature type="compositionally biased region" description="Basic and acidic residues" evidence="1">
    <location>
        <begin position="50"/>
        <end position="59"/>
    </location>
</feature>
<keyword evidence="3" id="KW-1185">Reference proteome</keyword>
<dbReference type="VEuPathDB" id="FungiDB:PV07_12205"/>
<dbReference type="EMBL" id="KN847047">
    <property type="protein sequence ID" value="KIW22304.1"/>
    <property type="molecule type" value="Genomic_DNA"/>
</dbReference>
<evidence type="ECO:0000256" key="1">
    <source>
        <dbReference type="SAM" id="MobiDB-lite"/>
    </source>
</evidence>
<organism evidence="2 3">
    <name type="scientific">Cladophialophora immunda</name>
    <dbReference type="NCBI Taxonomy" id="569365"/>
    <lineage>
        <taxon>Eukaryota</taxon>
        <taxon>Fungi</taxon>
        <taxon>Dikarya</taxon>
        <taxon>Ascomycota</taxon>
        <taxon>Pezizomycotina</taxon>
        <taxon>Eurotiomycetes</taxon>
        <taxon>Chaetothyriomycetidae</taxon>
        <taxon>Chaetothyriales</taxon>
        <taxon>Herpotrichiellaceae</taxon>
        <taxon>Cladophialophora</taxon>
    </lineage>
</organism>
<dbReference type="RefSeq" id="XP_016242520.1">
    <property type="nucleotide sequence ID" value="XM_016399708.1"/>
</dbReference>